<accession>A0A9X6RP89</accession>
<organism evidence="2 3">
    <name type="scientific">Hypsibius exemplaris</name>
    <name type="common">Freshwater tardigrade</name>
    <dbReference type="NCBI Taxonomy" id="2072580"/>
    <lineage>
        <taxon>Eukaryota</taxon>
        <taxon>Metazoa</taxon>
        <taxon>Ecdysozoa</taxon>
        <taxon>Tardigrada</taxon>
        <taxon>Eutardigrada</taxon>
        <taxon>Parachela</taxon>
        <taxon>Hypsibioidea</taxon>
        <taxon>Hypsibiidae</taxon>
        <taxon>Hypsibius</taxon>
    </lineage>
</organism>
<evidence type="ECO:0000313" key="3">
    <source>
        <dbReference type="Proteomes" id="UP000192578"/>
    </source>
</evidence>
<dbReference type="EMBL" id="MTYJ01000573">
    <property type="protein sequence ID" value="OWA55188.1"/>
    <property type="molecule type" value="Genomic_DNA"/>
</dbReference>
<dbReference type="Proteomes" id="UP000192578">
    <property type="component" value="Unassembled WGS sequence"/>
</dbReference>
<feature type="non-terminal residue" evidence="2">
    <location>
        <position position="1"/>
    </location>
</feature>
<reference evidence="3" key="1">
    <citation type="submission" date="2017-01" db="EMBL/GenBank/DDBJ databases">
        <title>Comparative genomics of anhydrobiosis in the tardigrade Hypsibius dujardini.</title>
        <authorList>
            <person name="Yoshida Y."/>
            <person name="Koutsovoulos G."/>
            <person name="Laetsch D."/>
            <person name="Stevens L."/>
            <person name="Kumar S."/>
            <person name="Horikawa D."/>
            <person name="Ishino K."/>
            <person name="Komine S."/>
            <person name="Tomita M."/>
            <person name="Blaxter M."/>
            <person name="Arakawa K."/>
        </authorList>
    </citation>
    <scope>NUCLEOTIDE SEQUENCE [LARGE SCALE GENOMIC DNA]</scope>
    <source>
        <strain evidence="3">Z151</strain>
    </source>
</reference>
<feature type="compositionally biased region" description="Polar residues" evidence="1">
    <location>
        <begin position="131"/>
        <end position="141"/>
    </location>
</feature>
<name>A0A9X6RP89_HYPEX</name>
<sequence>VSAERGRFSVEFPNTDDPISFGCAKEKGLTLRISQAFFAQRFLKMSGDDGEPQCVAPVKPCIGESLMEALKGRCECSKSCTLEPDFFAPNRTGKCPGDPVNMRLVVFYQCDFDQTCRNHQEYLDREAGIWPTTTDVPSTENTTDDLVGDESHGSPLVTTVEDEIANRESDATGTATTFTPVIQRRAL</sequence>
<feature type="region of interest" description="Disordered" evidence="1">
    <location>
        <begin position="131"/>
        <end position="154"/>
    </location>
</feature>
<evidence type="ECO:0000313" key="2">
    <source>
        <dbReference type="EMBL" id="OWA55188.1"/>
    </source>
</evidence>
<proteinExistence type="predicted"/>
<protein>
    <submittedName>
        <fullName evidence="2">Uncharacterized protein</fullName>
    </submittedName>
</protein>
<evidence type="ECO:0000256" key="1">
    <source>
        <dbReference type="SAM" id="MobiDB-lite"/>
    </source>
</evidence>
<keyword evidence="3" id="KW-1185">Reference proteome</keyword>
<gene>
    <name evidence="2" type="ORF">BV898_19575</name>
</gene>
<comment type="caution">
    <text evidence="2">The sequence shown here is derived from an EMBL/GenBank/DDBJ whole genome shotgun (WGS) entry which is preliminary data.</text>
</comment>
<dbReference type="AlphaFoldDB" id="A0A9X6RP89"/>